<feature type="repeat" description="RCC1" evidence="2">
    <location>
        <begin position="744"/>
        <end position="798"/>
    </location>
</feature>
<feature type="compositionally biased region" description="Basic and acidic residues" evidence="3">
    <location>
        <begin position="1050"/>
        <end position="1064"/>
    </location>
</feature>
<feature type="repeat" description="RCC1" evidence="2">
    <location>
        <begin position="415"/>
        <end position="468"/>
    </location>
</feature>
<dbReference type="Gene3D" id="2.130.10.30">
    <property type="entry name" value="Regulator of chromosome condensation 1/beta-lactamase-inhibitor protein II"/>
    <property type="match status" value="2"/>
</dbReference>
<feature type="transmembrane region" description="Helical" evidence="4">
    <location>
        <begin position="1198"/>
        <end position="1217"/>
    </location>
</feature>
<keyword evidence="7" id="KW-1185">Reference proteome</keyword>
<evidence type="ECO:0000313" key="7">
    <source>
        <dbReference type="Proteomes" id="UP001146120"/>
    </source>
</evidence>
<feature type="repeat" description="RCC1" evidence="2">
    <location>
        <begin position="600"/>
        <end position="651"/>
    </location>
</feature>
<dbReference type="PROSITE" id="PS50012">
    <property type="entry name" value="RCC1_3"/>
    <property type="match status" value="5"/>
</dbReference>
<keyword evidence="4" id="KW-1133">Transmembrane helix</keyword>
<sequence length="1251" mass="137107">MSAPAEVMDDVKASAAVLEAMQSSTQRLDDILKQLCAENISDPLVHDPLVNELSLACEELDVDAVRARLRASPVESTRAYVSVVTGAISKGQMYRVPHHALLVPPLGASSTHELLASDDALDQVLRELTDVTFVVARRLSAVLENNETRASALSSQIERELVLVDHLMPAAARRAMATFALNEWGRQCLLAQPASLVAAWFPAADVAHWEAKPLSCTIHVDETAVAQQWGVQLRIATAFVVRLTDEHGDVDAGATMKLKVQVIHTFFLSKLVWTRRDSKEADVDTDDASSTHAVSAFLSLFEVSDSQTEPAVTTLAPAPAKSHQPATSPTERPAQVNVAPLPEFTSLHVFGRPGIGQSLEPVREEDDDDQLDHGEARLAGSPVFERLVVRSRLPRNRIVHAAASRLHTLLLNDVGMVFSYGDGLDGALGHGNFDHVSTPKLIDFFFDNILAVETIMCGADAMAGAHSVAVLSTGKVFSWGVGIALGTGSVQTSNIPLQAQFPADEDVKIRAVACGSAFSVAISTNGDLYSWGKWSDGRLGLGLIPVMNKSSRRSGNRKQLQQYQLFPARCQGVLGNGSAPVRWTKIACGEAHCVGLSTVGEIYTWGRGSHGQLGHGNVKDALSPVRLMIDGVEKWTDVAAGADWSMALSSDGHVWTWGACGRSILGHISDDQRSGSIKVASWERQHGFLRRARELNKDNPHLPAHVPRLAWMAPRQVACFAHDDITIQCLSAGLHHGAAVSTGGDLYVWGEGSNLWNRGLKPIPSLVADIERGSSGIGSLIAERVFCGGDQTLVIGSGSFLANSMRQLFTKGLQLSNATAATEWTTNGYFDNETAADVQLIAGGKVLYGHKLILARRSAKLRDDIFSEERSLVTPQHQVVEIILPGIRFDVAKLLLEFIYTDNVSWPLEPQSFLIRDLMRAAQIFNLSSLERLCHDRIVRAAAADTFVEVVDDQDGAIGADPMANSLNQDLEYAFRDTTWTDVTFVAEGRAIHAHKCLLIARSEYFRALLAFPRHEQSSFERDIIHVDESFMGMLRVLNFIYHDQVPTAKPEKLAPNDDAARGQDEDESEQLLDDLIAADKFGLDRMKRLCEHRVELSLTNCLDVLVIADMVRAHHLKYVAMRFIQTHLAVVTHNKVAFQRLQQEFPTLLEELYSGLQQRSQEEWKLQQWSQQIETLMEQQHRERHAEQTKKASETPFPWLPMVLALVFAVLYGSIFRFQDSVTVAGNSLVPAVNLVVIIGIIGAGLAGLI</sequence>
<dbReference type="PROSITE" id="PS50097">
    <property type="entry name" value="BTB"/>
    <property type="match status" value="2"/>
</dbReference>
<evidence type="ECO:0000313" key="6">
    <source>
        <dbReference type="EMBL" id="DAZ95596.1"/>
    </source>
</evidence>
<gene>
    <name evidence="6" type="ORF">N0F65_006082</name>
</gene>
<dbReference type="InterPro" id="IPR051210">
    <property type="entry name" value="Ub_ligase/GEF_domain"/>
</dbReference>
<dbReference type="InterPro" id="IPR058923">
    <property type="entry name" value="RCC1-like_dom"/>
</dbReference>
<dbReference type="CDD" id="cd14733">
    <property type="entry name" value="BACK"/>
    <property type="match status" value="1"/>
</dbReference>
<dbReference type="SUPFAM" id="SSF54695">
    <property type="entry name" value="POZ domain"/>
    <property type="match status" value="2"/>
</dbReference>
<dbReference type="PROSITE" id="PS00626">
    <property type="entry name" value="RCC1_2"/>
    <property type="match status" value="1"/>
</dbReference>
<name>A0AAV2YN76_9STRA</name>
<comment type="caution">
    <text evidence="6">The sequence shown here is derived from an EMBL/GenBank/DDBJ whole genome shotgun (WGS) entry which is preliminary data.</text>
</comment>
<dbReference type="InterPro" id="IPR011333">
    <property type="entry name" value="SKP1/BTB/POZ_sf"/>
</dbReference>
<dbReference type="Gene3D" id="1.25.40.420">
    <property type="match status" value="1"/>
</dbReference>
<feature type="region of interest" description="Disordered" evidence="3">
    <location>
        <begin position="1050"/>
        <end position="1069"/>
    </location>
</feature>
<feature type="domain" description="BTB" evidence="5">
    <location>
        <begin position="836"/>
        <end position="908"/>
    </location>
</feature>
<dbReference type="Gene3D" id="3.30.710.10">
    <property type="entry name" value="Potassium Channel Kv1.1, Chain A"/>
    <property type="match status" value="2"/>
</dbReference>
<evidence type="ECO:0000259" key="5">
    <source>
        <dbReference type="PROSITE" id="PS50097"/>
    </source>
</evidence>
<dbReference type="InterPro" id="IPR000408">
    <property type="entry name" value="Reg_chr_condens"/>
</dbReference>
<evidence type="ECO:0000256" key="1">
    <source>
        <dbReference type="ARBA" id="ARBA00022737"/>
    </source>
</evidence>
<evidence type="ECO:0000256" key="2">
    <source>
        <dbReference type="PROSITE-ProRule" id="PRU00235"/>
    </source>
</evidence>
<evidence type="ECO:0000256" key="4">
    <source>
        <dbReference type="SAM" id="Phobius"/>
    </source>
</evidence>
<keyword evidence="1" id="KW-0677">Repeat</keyword>
<dbReference type="PANTHER" id="PTHR22870">
    <property type="entry name" value="REGULATOR OF CHROMOSOME CONDENSATION"/>
    <property type="match status" value="1"/>
</dbReference>
<dbReference type="Pfam" id="PF25390">
    <property type="entry name" value="WD40_RLD"/>
    <property type="match status" value="1"/>
</dbReference>
<keyword evidence="4" id="KW-0812">Transmembrane</keyword>
<dbReference type="Pfam" id="PF00651">
    <property type="entry name" value="BTB"/>
    <property type="match status" value="2"/>
</dbReference>
<feature type="repeat" description="RCC1" evidence="2">
    <location>
        <begin position="474"/>
        <end position="525"/>
    </location>
</feature>
<protein>
    <recommendedName>
        <fullName evidence="5">BTB domain-containing protein</fullName>
    </recommendedName>
</protein>
<dbReference type="PANTHER" id="PTHR22870:SF408">
    <property type="entry name" value="OS09G0560450 PROTEIN"/>
    <property type="match status" value="1"/>
</dbReference>
<feature type="domain" description="BTB" evidence="5">
    <location>
        <begin position="981"/>
        <end position="1050"/>
    </location>
</feature>
<dbReference type="InterPro" id="IPR000210">
    <property type="entry name" value="BTB/POZ_dom"/>
</dbReference>
<organism evidence="6 7">
    <name type="scientific">Lagenidium giganteum</name>
    <dbReference type="NCBI Taxonomy" id="4803"/>
    <lineage>
        <taxon>Eukaryota</taxon>
        <taxon>Sar</taxon>
        <taxon>Stramenopiles</taxon>
        <taxon>Oomycota</taxon>
        <taxon>Peronosporomycetes</taxon>
        <taxon>Pythiales</taxon>
        <taxon>Pythiaceae</taxon>
    </lineage>
</organism>
<dbReference type="AlphaFoldDB" id="A0AAV2YN76"/>
<dbReference type="EMBL" id="DAKRPA010000198">
    <property type="protein sequence ID" value="DAZ95596.1"/>
    <property type="molecule type" value="Genomic_DNA"/>
</dbReference>
<accession>A0AAV2YN76</accession>
<feature type="repeat" description="RCC1" evidence="2">
    <location>
        <begin position="526"/>
        <end position="599"/>
    </location>
</feature>
<reference evidence="6" key="2">
    <citation type="journal article" date="2023" name="Microbiol Resour">
        <title>Decontamination and Annotation of the Draft Genome Sequence of the Oomycete Lagenidium giganteum ARSEF 373.</title>
        <authorList>
            <person name="Morgan W.R."/>
            <person name="Tartar A."/>
        </authorList>
    </citation>
    <scope>NUCLEOTIDE SEQUENCE</scope>
    <source>
        <strain evidence="6">ARSEF 373</strain>
    </source>
</reference>
<evidence type="ECO:0000256" key="3">
    <source>
        <dbReference type="SAM" id="MobiDB-lite"/>
    </source>
</evidence>
<keyword evidence="4" id="KW-0472">Membrane</keyword>
<proteinExistence type="predicted"/>
<dbReference type="Proteomes" id="UP001146120">
    <property type="component" value="Unassembled WGS sequence"/>
</dbReference>
<dbReference type="SUPFAM" id="SSF50985">
    <property type="entry name" value="RCC1/BLIP-II"/>
    <property type="match status" value="1"/>
</dbReference>
<feature type="region of interest" description="Disordered" evidence="3">
    <location>
        <begin position="310"/>
        <end position="332"/>
    </location>
</feature>
<dbReference type="InterPro" id="IPR009091">
    <property type="entry name" value="RCC1/BLIP-II"/>
</dbReference>
<dbReference type="PRINTS" id="PR00633">
    <property type="entry name" value="RCCNDNSATION"/>
</dbReference>
<feature type="transmembrane region" description="Helical" evidence="4">
    <location>
        <begin position="1229"/>
        <end position="1250"/>
    </location>
</feature>
<reference evidence="6" key="1">
    <citation type="submission" date="2022-11" db="EMBL/GenBank/DDBJ databases">
        <authorList>
            <person name="Morgan W.R."/>
            <person name="Tartar A."/>
        </authorList>
    </citation>
    <scope>NUCLEOTIDE SEQUENCE</scope>
    <source>
        <strain evidence="6">ARSEF 373</strain>
    </source>
</reference>
<dbReference type="SMART" id="SM00225">
    <property type="entry name" value="BTB"/>
    <property type="match status" value="2"/>
</dbReference>